<dbReference type="GO" id="GO:0016020">
    <property type="term" value="C:membrane"/>
    <property type="evidence" value="ECO:0007669"/>
    <property type="project" value="UniProtKB-SubCell"/>
</dbReference>
<dbReference type="Gene3D" id="2.60.40.10">
    <property type="entry name" value="Immunoglobulins"/>
    <property type="match status" value="14"/>
</dbReference>
<evidence type="ECO:0000256" key="4">
    <source>
        <dbReference type="ARBA" id="ARBA00022737"/>
    </source>
</evidence>
<dbReference type="OMA" id="DPTREWY"/>
<evidence type="ECO:0000256" key="3">
    <source>
        <dbReference type="ARBA" id="ARBA00022729"/>
    </source>
</evidence>
<dbReference type="FunFam" id="2.60.40.10:FF:000093">
    <property type="entry name" value="Down syndrome cell adhesion molecule, isoform B"/>
    <property type="match status" value="1"/>
</dbReference>
<accession>N6U2M3</accession>
<dbReference type="PROSITE" id="PS50853">
    <property type="entry name" value="FN3"/>
    <property type="match status" value="6"/>
</dbReference>
<reference evidence="10" key="1">
    <citation type="journal article" date="2013" name="Genome Biol.">
        <title>Draft genome of the mountain pine beetle, Dendroctonus ponderosae Hopkins, a major forest pest.</title>
        <authorList>
            <person name="Keeling C.I."/>
            <person name="Yuen M.M."/>
            <person name="Liao N.Y."/>
            <person name="Docking T.R."/>
            <person name="Chan S.K."/>
            <person name="Taylor G.A."/>
            <person name="Palmquist D.L."/>
            <person name="Jackman S.D."/>
            <person name="Nguyen A."/>
            <person name="Li M."/>
            <person name="Henderson H."/>
            <person name="Janes J.K."/>
            <person name="Zhao Y."/>
            <person name="Pandoh P."/>
            <person name="Moore R."/>
            <person name="Sperling F.A."/>
            <person name="Huber D.P."/>
            <person name="Birol I."/>
            <person name="Jones S.J."/>
            <person name="Bohlmann J."/>
        </authorList>
    </citation>
    <scope>NUCLEOTIDE SEQUENCE</scope>
</reference>
<dbReference type="GO" id="GO:0007416">
    <property type="term" value="P:synapse assembly"/>
    <property type="evidence" value="ECO:0007669"/>
    <property type="project" value="TreeGrafter"/>
</dbReference>
<evidence type="ECO:0000256" key="2">
    <source>
        <dbReference type="ARBA" id="ARBA00022692"/>
    </source>
</evidence>
<dbReference type="CDD" id="cd20956">
    <property type="entry name" value="IgI_4_Dscam"/>
    <property type="match status" value="1"/>
</dbReference>
<sequence length="1579" mass="171661">MSENHRGIAPPVIVENSGTVTVAQDEGAALICIAQGCPSPEYRWYTYGGKDGIEPPSLIIPGPRVRQLGPVLAIEAVTPEDGGTYRCSSANAGGEASADIRLQVLTQLHLEISPPLMSVHMGGSAEFRCVVSTKQDSPHMITWYKDGRQLPSTGRGPNAPPALLYSFIEQTLQPGPAVSLKCSASGNPTPQISWLLDGFSLPSHGRFVIGQYVTVHGDVISHVNISHVMVEDGGEYTCTAENRAGKTAHSARLNVYGLPYIRILPKVTAVAGEQLKLKCPVAGYPIEEIHWERSGSELPNGLRQKVLVDGTLIIEPVQKKEDSGVYTCWARNKGGQTARRSGEVNVIVPPKISPFYTAPAMHVGDRASLTCSVTKGDLPLTITWKKDGRILNAGSSVSITEVDQFTSILVIESLSPEHNGNYSCVVRNAAAEVAHTQQLAVNVPPIIEPFSFQDGLSEGMRTRTVCGVSAGDPPLAVTWLKDGRPLSPELGVNVTSLDPYSSLLSVSSLDSRHSGDFTCVASNPAAEVRFTAKLQVKVPPRWLVEPVDVSVERNRHVSLHCQAQGVPTPTVTWKKAAGSKSGDYEEVRDHMYTKLLGNGTLLLQHVKEDREGYYLCQADNGINSGIGKVIQLRVNSSPYFSAPSRMITVKKGDTALLHCDVNGDKPISVIWLRGGKVELNPSTNYRVNSKQDVTPDGVVAELQILNAAASDSGAYFCQASNMYGRDQQLVQLLVQEPPGPPQNIEIPSKSSTSVSLKWGHKSSDANEVFKFIIEFREADRNWGQIELTESPLLYTAVINDLKPATKYSFRILAEGPAGRSLPSDEVFVTTLSEKPAGPPIKPHVRSISSSEILVMWSPPEAELRHGEIQGYNVGYRAPFMGSYNFTSVSGDGEEGGEILLSDLKKYTRYSIVVQAYNEVGSGPLSEPVTTETLEDVPSSPPMDIRCTSPTSQSVQVSWQPPPNEDCNGNIQGYKLTYEPVLDESSRANDVMETRKTTALITVITGLRKFTNYSLQVLAFTKVGDGVLSTPHYCQTEEDGVPADIKVAVATPQSLRVSWLPPLEPNGIITKYSLYSRRSTDGRQEIDNGKQIISSHTTAFEVKNIQPHMEYQFWVSASTRIGEGQSSKVVNQLVTGRIPARIISFGGNVVRPWRTSVTLNCESVGSPRREWLKSEQILKVCSRREFELAPNAQLNCSQGGASHNQQLLDTGELILSNLQLSDAGNYSCQVDNGHGTDRISYHLVVQVPPSAPLLYVTSATSSSVLLHWKSGKTGGAAISGFTLNYRKEHGNLDEVYLSRHATSFELKGLSCGSTYHLYLTAHNKIGSSPASHPLQARTQGHPPGVPQAASFIAPNSTSVSLRLHVWPDNGCPILYFVLQYRKALESQWTLVSNALKPQRKTSITGLTSATKYVVKLEAHNMAGFSNEEFSFATLTKNGETALTDNIFSASETSEDISPYATFQLSEPSTLAQNTMLHSFMYHEHPVTEGCASPPPSSSIQRNSPYYNIRHILSHLSVAETAFSESPSPQGPGGVQMELSEAECDIDTLKKLKLGLRSSLWSRPQSGQQGGQQPPSDYSIA</sequence>
<dbReference type="SMART" id="SM00409">
    <property type="entry name" value="IG"/>
    <property type="match status" value="8"/>
</dbReference>
<dbReference type="InterPro" id="IPR056754">
    <property type="entry name" value="DSCAM/DSCAML_C"/>
</dbReference>
<dbReference type="Pfam" id="PF13927">
    <property type="entry name" value="Ig_3"/>
    <property type="match status" value="4"/>
</dbReference>
<dbReference type="PANTHER" id="PTHR13817">
    <property type="entry name" value="TITIN"/>
    <property type="match status" value="1"/>
</dbReference>
<dbReference type="FunFam" id="2.60.40.10:FF:000104">
    <property type="entry name" value="Down syndrome cell adhesion molecule b"/>
    <property type="match status" value="1"/>
</dbReference>
<dbReference type="OrthoDB" id="152385at2759"/>
<dbReference type="PROSITE" id="PS50835">
    <property type="entry name" value="IG_LIKE"/>
    <property type="match status" value="8"/>
</dbReference>
<dbReference type="CDD" id="cd00063">
    <property type="entry name" value="FN3"/>
    <property type="match status" value="6"/>
</dbReference>
<dbReference type="InterPro" id="IPR003598">
    <property type="entry name" value="Ig_sub2"/>
</dbReference>
<dbReference type="Pfam" id="PF00041">
    <property type="entry name" value="fn3"/>
    <property type="match status" value="5"/>
</dbReference>
<dbReference type="InterPro" id="IPR013783">
    <property type="entry name" value="Ig-like_fold"/>
</dbReference>
<dbReference type="PANTHER" id="PTHR13817:SF166">
    <property type="entry name" value="NEURONAL IGCAM-RELATED"/>
    <property type="match status" value="1"/>
</dbReference>
<proteinExistence type="predicted"/>
<dbReference type="FunFam" id="2.60.40.10:FF:000333">
    <property type="entry name" value="Down syndrome cell adhesion molecule"/>
    <property type="match status" value="2"/>
</dbReference>
<dbReference type="InterPro" id="IPR036116">
    <property type="entry name" value="FN3_sf"/>
</dbReference>
<evidence type="ECO:0000256" key="1">
    <source>
        <dbReference type="ARBA" id="ARBA00004479"/>
    </source>
</evidence>
<protein>
    <submittedName>
        <fullName evidence="10">Uncharacterized protein</fullName>
    </submittedName>
</protein>
<dbReference type="CDD" id="cd00096">
    <property type="entry name" value="Ig"/>
    <property type="match status" value="1"/>
</dbReference>
<keyword evidence="6" id="KW-1133">Transmembrane helix</keyword>
<keyword evidence="2" id="KW-0812">Transmembrane</keyword>
<evidence type="ECO:0000256" key="9">
    <source>
        <dbReference type="ARBA" id="ARBA00023319"/>
    </source>
</evidence>
<keyword evidence="5" id="KW-0130">Cell adhesion</keyword>
<dbReference type="InterPro" id="IPR003599">
    <property type="entry name" value="Ig_sub"/>
</dbReference>
<evidence type="ECO:0000313" key="10">
    <source>
        <dbReference type="EMBL" id="ENN75815.1"/>
    </source>
</evidence>
<keyword evidence="8" id="KW-1015">Disulfide bond</keyword>
<dbReference type="CDD" id="cd20958">
    <property type="entry name" value="IgI_5_Dscam"/>
    <property type="match status" value="1"/>
</dbReference>
<dbReference type="FunFam" id="2.60.40.10:FF:001035">
    <property type="entry name" value="Down syndrome cell adhesion molecule-like protein Dscam2"/>
    <property type="match status" value="1"/>
</dbReference>
<evidence type="ECO:0000256" key="7">
    <source>
        <dbReference type="ARBA" id="ARBA00023136"/>
    </source>
</evidence>
<evidence type="ECO:0000256" key="8">
    <source>
        <dbReference type="ARBA" id="ARBA00023157"/>
    </source>
</evidence>
<feature type="non-terminal residue" evidence="10">
    <location>
        <position position="1579"/>
    </location>
</feature>
<dbReference type="InterPro" id="IPR003961">
    <property type="entry name" value="FN3_dom"/>
</dbReference>
<evidence type="ECO:0000256" key="5">
    <source>
        <dbReference type="ARBA" id="ARBA00022889"/>
    </source>
</evidence>
<comment type="subcellular location">
    <subcellularLocation>
        <location evidence="1">Membrane</location>
        <topology evidence="1">Single-pass type I membrane protein</topology>
    </subcellularLocation>
</comment>
<dbReference type="SUPFAM" id="SSF48726">
    <property type="entry name" value="Immunoglobulin"/>
    <property type="match status" value="9"/>
</dbReference>
<gene>
    <name evidence="10" type="ORF">YQE_07623</name>
</gene>
<organism evidence="10">
    <name type="scientific">Dendroctonus ponderosae</name>
    <name type="common">Mountain pine beetle</name>
    <dbReference type="NCBI Taxonomy" id="77166"/>
    <lineage>
        <taxon>Eukaryota</taxon>
        <taxon>Metazoa</taxon>
        <taxon>Ecdysozoa</taxon>
        <taxon>Arthropoda</taxon>
        <taxon>Hexapoda</taxon>
        <taxon>Insecta</taxon>
        <taxon>Pterygota</taxon>
        <taxon>Neoptera</taxon>
        <taxon>Endopterygota</taxon>
        <taxon>Coleoptera</taxon>
        <taxon>Polyphaga</taxon>
        <taxon>Cucujiformia</taxon>
        <taxon>Curculionidae</taxon>
        <taxon>Scolytinae</taxon>
        <taxon>Dendroctonus</taxon>
    </lineage>
</organism>
<dbReference type="Pfam" id="PF07679">
    <property type="entry name" value="I-set"/>
    <property type="match status" value="3"/>
</dbReference>
<keyword evidence="7" id="KW-0472">Membrane</keyword>
<dbReference type="SMART" id="SM00060">
    <property type="entry name" value="FN3"/>
    <property type="match status" value="6"/>
</dbReference>
<keyword evidence="4" id="KW-0677">Repeat</keyword>
<dbReference type="HOGENOM" id="CLU_001038_4_1_1"/>
<dbReference type="InterPro" id="IPR007110">
    <property type="entry name" value="Ig-like_dom"/>
</dbReference>
<dbReference type="FunFam" id="2.60.40.10:FF:000028">
    <property type="entry name" value="Neuronal cell adhesion molecule"/>
    <property type="match status" value="1"/>
</dbReference>
<keyword evidence="9" id="KW-0393">Immunoglobulin domain</keyword>
<dbReference type="GO" id="GO:0045202">
    <property type="term" value="C:synapse"/>
    <property type="evidence" value="ECO:0007669"/>
    <property type="project" value="TreeGrafter"/>
</dbReference>
<feature type="non-terminal residue" evidence="10">
    <location>
        <position position="1"/>
    </location>
</feature>
<keyword evidence="3" id="KW-0732">Signal</keyword>
<name>N6U2M3_DENPD</name>
<dbReference type="FunFam" id="2.60.40.10:FF:000022">
    <property type="entry name" value="Cardiac titin"/>
    <property type="match status" value="1"/>
</dbReference>
<evidence type="ECO:0000256" key="6">
    <source>
        <dbReference type="ARBA" id="ARBA00022989"/>
    </source>
</evidence>
<dbReference type="InterPro" id="IPR013098">
    <property type="entry name" value="Ig_I-set"/>
</dbReference>
<dbReference type="EMBL" id="KB740998">
    <property type="protein sequence ID" value="ENN75815.1"/>
    <property type="molecule type" value="Genomic_DNA"/>
</dbReference>
<dbReference type="SUPFAM" id="SSF49265">
    <property type="entry name" value="Fibronectin type III"/>
    <property type="match status" value="3"/>
</dbReference>
<dbReference type="GO" id="GO:0007156">
    <property type="term" value="P:homophilic cell adhesion via plasma membrane adhesion molecules"/>
    <property type="evidence" value="ECO:0007669"/>
    <property type="project" value="TreeGrafter"/>
</dbReference>
<dbReference type="InterPro" id="IPR036179">
    <property type="entry name" value="Ig-like_dom_sf"/>
</dbReference>
<dbReference type="FunFam" id="2.60.40.10:FF:000017">
    <property type="entry name" value="Down syndrome cell adhesion molecule b"/>
    <property type="match status" value="1"/>
</dbReference>
<dbReference type="GO" id="GO:0048812">
    <property type="term" value="P:neuron projection morphogenesis"/>
    <property type="evidence" value="ECO:0007669"/>
    <property type="project" value="UniProtKB-ARBA"/>
</dbReference>
<dbReference type="InterPro" id="IPR050964">
    <property type="entry name" value="Striated_Muscle_Regulatory"/>
</dbReference>
<dbReference type="SMART" id="SM00408">
    <property type="entry name" value="IGc2"/>
    <property type="match status" value="8"/>
</dbReference>
<dbReference type="Pfam" id="PF25059">
    <property type="entry name" value="FN3_DSCAM-DSCAML_C"/>
    <property type="match status" value="1"/>
</dbReference>